<gene>
    <name evidence="1" type="ORF">TTHERM_001131813</name>
</gene>
<dbReference type="GeneID" id="24441779"/>
<protein>
    <submittedName>
        <fullName evidence="1">Tetratricopeptide repeat protein</fullName>
    </submittedName>
</protein>
<dbReference type="Proteomes" id="UP000009168">
    <property type="component" value="Unassembled WGS sequence"/>
</dbReference>
<sequence length="411" mass="48623">MKYEYKLASEYFESAIQFHLEIIGISYENLINQKIINPNNKRSENQLLILSKKIVSKAYCLKEQAFSLIYQDFDHMNEVKVQHTQHQQIQESQALLKKSLNTFQIVYNLVLNNEKSFSDIFKIFLIQEIIETLINIKQNKITQNELKGLVQLLDISKNLLKKTDLSFFQIISQRISIDQYTVQTNKSQINEDKFDAKGQINQIQKSRQHFLQGLLEQNQNNLQNAAEQFTCCLEEGINYNRTVRKKAIYHLNYLFSKLPQYKIEDLKSILNEDSNQSLDLVIIIELEYQIQSSTVEQCLKNIKQSNLINSNDRVIILIFHTELDVFMPFASVSTEANWDLIINSVQNIQRIFIQNQNYSKQQLHWSQALIKSFEYIYQQNSQDQLYFDQIYKQYNLIQQNNNKKSNCFIFE</sequence>
<dbReference type="AlphaFoldDB" id="W7WZJ5"/>
<dbReference type="InParanoid" id="W7WZJ5"/>
<reference evidence="2" key="1">
    <citation type="journal article" date="2006" name="PLoS Biol.">
        <title>Macronuclear genome sequence of the ciliate Tetrahymena thermophila, a model eukaryote.</title>
        <authorList>
            <person name="Eisen J.A."/>
            <person name="Coyne R.S."/>
            <person name="Wu M."/>
            <person name="Wu D."/>
            <person name="Thiagarajan M."/>
            <person name="Wortman J.R."/>
            <person name="Badger J.H."/>
            <person name="Ren Q."/>
            <person name="Amedeo P."/>
            <person name="Jones K.M."/>
            <person name="Tallon L.J."/>
            <person name="Delcher A.L."/>
            <person name="Salzberg S.L."/>
            <person name="Silva J.C."/>
            <person name="Haas B.J."/>
            <person name="Majoros W.H."/>
            <person name="Farzad M."/>
            <person name="Carlton J.M."/>
            <person name="Smith R.K. Jr."/>
            <person name="Garg J."/>
            <person name="Pearlman R.E."/>
            <person name="Karrer K.M."/>
            <person name="Sun L."/>
            <person name="Manning G."/>
            <person name="Elde N.C."/>
            <person name="Turkewitz A.P."/>
            <person name="Asai D.J."/>
            <person name="Wilkes D.E."/>
            <person name="Wang Y."/>
            <person name="Cai H."/>
            <person name="Collins K."/>
            <person name="Stewart B.A."/>
            <person name="Lee S.R."/>
            <person name="Wilamowska K."/>
            <person name="Weinberg Z."/>
            <person name="Ruzzo W.L."/>
            <person name="Wloga D."/>
            <person name="Gaertig J."/>
            <person name="Frankel J."/>
            <person name="Tsao C.-C."/>
            <person name="Gorovsky M.A."/>
            <person name="Keeling P.J."/>
            <person name="Waller R.F."/>
            <person name="Patron N.J."/>
            <person name="Cherry J.M."/>
            <person name="Stover N.A."/>
            <person name="Krieger C.J."/>
            <person name="del Toro C."/>
            <person name="Ryder H.F."/>
            <person name="Williamson S.C."/>
            <person name="Barbeau R.A."/>
            <person name="Hamilton E.P."/>
            <person name="Orias E."/>
        </authorList>
    </citation>
    <scope>NUCLEOTIDE SEQUENCE [LARGE SCALE GENOMIC DNA]</scope>
    <source>
        <strain evidence="2">SB210</strain>
    </source>
</reference>
<dbReference type="KEGG" id="tet:TTHERM_001131813"/>
<name>W7WZJ5_TETTS</name>
<dbReference type="EMBL" id="GG662232">
    <property type="protein sequence ID" value="EWS71022.1"/>
    <property type="molecule type" value="Genomic_DNA"/>
</dbReference>
<accession>W7WZJ5</accession>
<dbReference type="RefSeq" id="XP_012656443.1">
    <property type="nucleotide sequence ID" value="XM_012800989.1"/>
</dbReference>
<proteinExistence type="predicted"/>
<evidence type="ECO:0000313" key="2">
    <source>
        <dbReference type="Proteomes" id="UP000009168"/>
    </source>
</evidence>
<evidence type="ECO:0000313" key="1">
    <source>
        <dbReference type="EMBL" id="EWS71022.1"/>
    </source>
</evidence>
<organism evidence="1 2">
    <name type="scientific">Tetrahymena thermophila (strain SB210)</name>
    <dbReference type="NCBI Taxonomy" id="312017"/>
    <lineage>
        <taxon>Eukaryota</taxon>
        <taxon>Sar</taxon>
        <taxon>Alveolata</taxon>
        <taxon>Ciliophora</taxon>
        <taxon>Intramacronucleata</taxon>
        <taxon>Oligohymenophorea</taxon>
        <taxon>Hymenostomatida</taxon>
        <taxon>Tetrahymenina</taxon>
        <taxon>Tetrahymenidae</taxon>
        <taxon>Tetrahymena</taxon>
    </lineage>
</organism>
<keyword evidence="2" id="KW-1185">Reference proteome</keyword>